<protein>
    <submittedName>
        <fullName evidence="1">Uncharacterized protein</fullName>
    </submittedName>
</protein>
<dbReference type="EMBL" id="NCKW01004883">
    <property type="protein sequence ID" value="POM74348.1"/>
    <property type="molecule type" value="Genomic_DNA"/>
</dbReference>
<accession>A0A2P4Y964</accession>
<evidence type="ECO:0000313" key="1">
    <source>
        <dbReference type="EMBL" id="POM74348.1"/>
    </source>
</evidence>
<organism evidence="1 2">
    <name type="scientific">Phytophthora palmivora</name>
    <dbReference type="NCBI Taxonomy" id="4796"/>
    <lineage>
        <taxon>Eukaryota</taxon>
        <taxon>Sar</taxon>
        <taxon>Stramenopiles</taxon>
        <taxon>Oomycota</taxon>
        <taxon>Peronosporomycetes</taxon>
        <taxon>Peronosporales</taxon>
        <taxon>Peronosporaceae</taxon>
        <taxon>Phytophthora</taxon>
    </lineage>
</organism>
<keyword evidence="2" id="KW-1185">Reference proteome</keyword>
<dbReference type="AlphaFoldDB" id="A0A2P4Y964"/>
<gene>
    <name evidence="1" type="ORF">PHPALM_8711</name>
</gene>
<sequence>MTVLSLKSKDTKVITQVQKNLASMFTLISMNPHSARYLLLRFVGGKQQLFIGSDNKNRFGRILRLSMLSCNPNDIEYTVCAKVAAHMPSDKKMVLLLCLCTCTGTFISVKEQISFAVE</sequence>
<dbReference type="OrthoDB" id="145601at2759"/>
<name>A0A2P4Y964_9STRA</name>
<comment type="caution">
    <text evidence="1">The sequence shown here is derived from an EMBL/GenBank/DDBJ whole genome shotgun (WGS) entry which is preliminary data.</text>
</comment>
<evidence type="ECO:0000313" key="2">
    <source>
        <dbReference type="Proteomes" id="UP000237271"/>
    </source>
</evidence>
<proteinExistence type="predicted"/>
<dbReference type="Proteomes" id="UP000237271">
    <property type="component" value="Unassembled WGS sequence"/>
</dbReference>
<reference evidence="1 2" key="1">
    <citation type="journal article" date="2017" name="Genome Biol. Evol.">
        <title>Phytophthora megakarya and P. palmivora, closely related causal agents of cacao black pod rot, underwent increases in genome sizes and gene numbers by different mechanisms.</title>
        <authorList>
            <person name="Ali S.S."/>
            <person name="Shao J."/>
            <person name="Lary D.J."/>
            <person name="Kronmiller B."/>
            <person name="Shen D."/>
            <person name="Strem M.D."/>
            <person name="Amoako-Attah I."/>
            <person name="Akrofi A.Y."/>
            <person name="Begoude B.A."/>
            <person name="Ten Hoopen G.M."/>
            <person name="Coulibaly K."/>
            <person name="Kebe B.I."/>
            <person name="Melnick R.L."/>
            <person name="Guiltinan M.J."/>
            <person name="Tyler B.M."/>
            <person name="Meinhardt L.W."/>
            <person name="Bailey B.A."/>
        </authorList>
    </citation>
    <scope>NUCLEOTIDE SEQUENCE [LARGE SCALE GENOMIC DNA]</scope>
    <source>
        <strain evidence="2">sbr112.9</strain>
    </source>
</reference>